<evidence type="ECO:0000313" key="2">
    <source>
        <dbReference type="EMBL" id="PYI09995.1"/>
    </source>
</evidence>
<protein>
    <submittedName>
        <fullName evidence="2">Uncharacterized protein</fullName>
    </submittedName>
</protein>
<dbReference type="EMBL" id="KZ826324">
    <property type="protein sequence ID" value="PYI09995.1"/>
    <property type="molecule type" value="Genomic_DNA"/>
</dbReference>
<organism evidence="2 3">
    <name type="scientific">Aspergillus sclerotiicarbonarius (strain CBS 121057 / IBT 28362)</name>
    <dbReference type="NCBI Taxonomy" id="1448318"/>
    <lineage>
        <taxon>Eukaryota</taxon>
        <taxon>Fungi</taxon>
        <taxon>Dikarya</taxon>
        <taxon>Ascomycota</taxon>
        <taxon>Pezizomycotina</taxon>
        <taxon>Eurotiomycetes</taxon>
        <taxon>Eurotiomycetidae</taxon>
        <taxon>Eurotiales</taxon>
        <taxon>Aspergillaceae</taxon>
        <taxon>Aspergillus</taxon>
        <taxon>Aspergillus subgen. Circumdati</taxon>
    </lineage>
</organism>
<dbReference type="STRING" id="1448318.A0A319EQQ8"/>
<evidence type="ECO:0000256" key="1">
    <source>
        <dbReference type="SAM" id="MobiDB-lite"/>
    </source>
</evidence>
<keyword evidence="3" id="KW-1185">Reference proteome</keyword>
<dbReference type="AlphaFoldDB" id="A0A319EQQ8"/>
<feature type="region of interest" description="Disordered" evidence="1">
    <location>
        <begin position="58"/>
        <end position="89"/>
    </location>
</feature>
<dbReference type="VEuPathDB" id="FungiDB:BO78DRAFT_415164"/>
<name>A0A319EQQ8_ASPSB</name>
<reference evidence="2 3" key="1">
    <citation type="submission" date="2018-02" db="EMBL/GenBank/DDBJ databases">
        <title>The genomes of Aspergillus section Nigri reveals drivers in fungal speciation.</title>
        <authorList>
            <consortium name="DOE Joint Genome Institute"/>
            <person name="Vesth T.C."/>
            <person name="Nybo J."/>
            <person name="Theobald S."/>
            <person name="Brandl J."/>
            <person name="Frisvad J.C."/>
            <person name="Nielsen K.F."/>
            <person name="Lyhne E.K."/>
            <person name="Kogle M.E."/>
            <person name="Kuo A."/>
            <person name="Riley R."/>
            <person name="Clum A."/>
            <person name="Nolan M."/>
            <person name="Lipzen A."/>
            <person name="Salamov A."/>
            <person name="Henrissat B."/>
            <person name="Wiebenga A."/>
            <person name="De vries R.P."/>
            <person name="Grigoriev I.V."/>
            <person name="Mortensen U.H."/>
            <person name="Andersen M.R."/>
            <person name="Baker S.E."/>
        </authorList>
    </citation>
    <scope>NUCLEOTIDE SEQUENCE [LARGE SCALE GENOMIC DNA]</scope>
    <source>
        <strain evidence="2 3">CBS 121057</strain>
    </source>
</reference>
<dbReference type="Proteomes" id="UP000248423">
    <property type="component" value="Unassembled WGS sequence"/>
</dbReference>
<gene>
    <name evidence="2" type="ORF">BO78DRAFT_415164</name>
</gene>
<sequence>MNREKRKQRWIDSKTLRKDATLLALLDAEDPDDASAVFLLVSKRYMSYVNKATQSTFKPDRVSNVTADDDKPLKKASNPAADPSGVVAI</sequence>
<accession>A0A319EQQ8</accession>
<proteinExistence type="predicted"/>
<evidence type="ECO:0000313" key="3">
    <source>
        <dbReference type="Proteomes" id="UP000248423"/>
    </source>
</evidence>